<keyword evidence="3" id="KW-0812">Transmembrane</keyword>
<comment type="caution">
    <text evidence="5">The sequence shown here is derived from an EMBL/GenBank/DDBJ whole genome shotgun (WGS) entry which is preliminary data.</text>
</comment>
<feature type="region of interest" description="Disordered" evidence="2">
    <location>
        <begin position="1"/>
        <end position="26"/>
    </location>
</feature>
<dbReference type="Pfam" id="PF00059">
    <property type="entry name" value="Lectin_C"/>
    <property type="match status" value="1"/>
</dbReference>
<organism evidence="5 6">
    <name type="scientific">Characodon lateralis</name>
    <dbReference type="NCBI Taxonomy" id="208331"/>
    <lineage>
        <taxon>Eukaryota</taxon>
        <taxon>Metazoa</taxon>
        <taxon>Chordata</taxon>
        <taxon>Craniata</taxon>
        <taxon>Vertebrata</taxon>
        <taxon>Euteleostomi</taxon>
        <taxon>Actinopterygii</taxon>
        <taxon>Neopterygii</taxon>
        <taxon>Teleostei</taxon>
        <taxon>Neoteleostei</taxon>
        <taxon>Acanthomorphata</taxon>
        <taxon>Ovalentaria</taxon>
        <taxon>Atherinomorphae</taxon>
        <taxon>Cyprinodontiformes</taxon>
        <taxon>Goodeidae</taxon>
        <taxon>Characodon</taxon>
    </lineage>
</organism>
<dbReference type="InterPro" id="IPR016186">
    <property type="entry name" value="C-type_lectin-like/link_sf"/>
</dbReference>
<dbReference type="EMBL" id="JAHUTJ010003239">
    <property type="protein sequence ID" value="MED6265544.1"/>
    <property type="molecule type" value="Genomic_DNA"/>
</dbReference>
<keyword evidence="3" id="KW-1133">Transmembrane helix</keyword>
<dbReference type="PROSITE" id="PS50041">
    <property type="entry name" value="C_TYPE_LECTIN_2"/>
    <property type="match status" value="1"/>
</dbReference>
<keyword evidence="1" id="KW-0430">Lectin</keyword>
<keyword evidence="6" id="KW-1185">Reference proteome</keyword>
<evidence type="ECO:0000256" key="2">
    <source>
        <dbReference type="SAM" id="MobiDB-lite"/>
    </source>
</evidence>
<feature type="domain" description="C-type lectin" evidence="4">
    <location>
        <begin position="91"/>
        <end position="221"/>
    </location>
</feature>
<dbReference type="InterPro" id="IPR050111">
    <property type="entry name" value="C-type_lectin/snaclec_domain"/>
</dbReference>
<dbReference type="SUPFAM" id="SSF56436">
    <property type="entry name" value="C-type lectin-like"/>
    <property type="match status" value="1"/>
</dbReference>
<dbReference type="Gene3D" id="3.10.100.10">
    <property type="entry name" value="Mannose-Binding Protein A, subunit A"/>
    <property type="match status" value="1"/>
</dbReference>
<evidence type="ECO:0000313" key="5">
    <source>
        <dbReference type="EMBL" id="MED6265544.1"/>
    </source>
</evidence>
<sequence>MMRRPQSWKEGEAAGSQHENPDRTSKLPSDRVVQLVLGSLLAAALIIIYRLCVVVLKTNQTVETLKEENEALRKHLSVEVCLKKRPDWEKNGGYLYYFSNNTSSWNEGQRFCKDLGGDLVKIDSSEEQLFLEIKLRDLMEEREDKFWIGLTDSREEGRWLWVDGSPLDESLTFWSNLEPDSRSKDGATEADCVRMGKKEGADDLKSWFDISCNYPQKSICEFMCL</sequence>
<evidence type="ECO:0000313" key="6">
    <source>
        <dbReference type="Proteomes" id="UP001352852"/>
    </source>
</evidence>
<dbReference type="PANTHER" id="PTHR22803">
    <property type="entry name" value="MANNOSE, PHOSPHOLIPASE, LECTIN RECEPTOR RELATED"/>
    <property type="match status" value="1"/>
</dbReference>
<reference evidence="5 6" key="1">
    <citation type="submission" date="2021-06" db="EMBL/GenBank/DDBJ databases">
        <authorList>
            <person name="Palmer J.M."/>
        </authorList>
    </citation>
    <scope>NUCLEOTIDE SEQUENCE [LARGE SCALE GENOMIC DNA]</scope>
    <source>
        <strain evidence="5 6">CL_MEX2019</strain>
        <tissue evidence="5">Muscle</tissue>
    </source>
</reference>
<dbReference type="InterPro" id="IPR033989">
    <property type="entry name" value="CD209-like_CTLD"/>
</dbReference>
<dbReference type="Proteomes" id="UP001352852">
    <property type="component" value="Unassembled WGS sequence"/>
</dbReference>
<keyword evidence="3" id="KW-0472">Membrane</keyword>
<evidence type="ECO:0000256" key="3">
    <source>
        <dbReference type="SAM" id="Phobius"/>
    </source>
</evidence>
<feature type="transmembrane region" description="Helical" evidence="3">
    <location>
        <begin position="32"/>
        <end position="51"/>
    </location>
</feature>
<dbReference type="CDD" id="cd03590">
    <property type="entry name" value="CLECT_DC-SIGN_like"/>
    <property type="match status" value="1"/>
</dbReference>
<dbReference type="InterPro" id="IPR001304">
    <property type="entry name" value="C-type_lectin-like"/>
</dbReference>
<protein>
    <recommendedName>
        <fullName evidence="4">C-type lectin domain-containing protein</fullName>
    </recommendedName>
</protein>
<name>A0ABU7CUK5_9TELE</name>
<dbReference type="InterPro" id="IPR016187">
    <property type="entry name" value="CTDL_fold"/>
</dbReference>
<evidence type="ECO:0000256" key="1">
    <source>
        <dbReference type="ARBA" id="ARBA00022734"/>
    </source>
</evidence>
<accession>A0ABU7CUK5</accession>
<proteinExistence type="predicted"/>
<dbReference type="SMART" id="SM00034">
    <property type="entry name" value="CLECT"/>
    <property type="match status" value="1"/>
</dbReference>
<gene>
    <name evidence="5" type="ORF">CHARACLAT_026622</name>
</gene>
<evidence type="ECO:0000259" key="4">
    <source>
        <dbReference type="PROSITE" id="PS50041"/>
    </source>
</evidence>